<dbReference type="Proteomes" id="UP000243799">
    <property type="component" value="Unassembled WGS sequence"/>
</dbReference>
<reference evidence="3" key="1">
    <citation type="submission" date="2016-10" db="EMBL/GenBank/DDBJ databases">
        <authorList>
            <person name="Varghese N."/>
            <person name="Submissions S."/>
        </authorList>
    </citation>
    <scope>NUCLEOTIDE SEQUENCE [LARGE SCALE GENOMIC DNA]</scope>
    <source>
        <strain evidence="3">CGMCC 4.3568</strain>
    </source>
</reference>
<evidence type="ECO:0000313" key="3">
    <source>
        <dbReference type="Proteomes" id="UP000243799"/>
    </source>
</evidence>
<gene>
    <name evidence="2" type="ORF">SAMN05216266_103212</name>
</gene>
<accession>A0A1I0XIX4</accession>
<keyword evidence="3" id="KW-1185">Reference proteome</keyword>
<dbReference type="RefSeq" id="WP_177242507.1">
    <property type="nucleotide sequence ID" value="NZ_FOKG01000003.1"/>
</dbReference>
<protein>
    <submittedName>
        <fullName evidence="2">Uncharacterized protein</fullName>
    </submittedName>
</protein>
<keyword evidence="1" id="KW-0472">Membrane</keyword>
<feature type="transmembrane region" description="Helical" evidence="1">
    <location>
        <begin position="133"/>
        <end position="150"/>
    </location>
</feature>
<keyword evidence="1" id="KW-1133">Transmembrane helix</keyword>
<proteinExistence type="predicted"/>
<sequence>MNDRAKLERVRFVTAHFEYLQGLATVPVLIWVGLAMAYAGDWINGWVVLAATPPLALAAIAALAHYRRTYGQVRQPETKAHKGVLLWPTAAVIAVMLLVGSLNLTLPIGVEGLVLAGAALAGAWFLRPLAPAMLLVSMAALIVSLLPLGGPDGPHPLSDTEMWILALCGAGAVVQVWGHLLLRRTLGAREATSA</sequence>
<dbReference type="EMBL" id="FOKG01000003">
    <property type="protein sequence ID" value="SFB00376.1"/>
    <property type="molecule type" value="Genomic_DNA"/>
</dbReference>
<feature type="transmembrane region" description="Helical" evidence="1">
    <location>
        <begin position="162"/>
        <end position="182"/>
    </location>
</feature>
<dbReference type="STRING" id="490629.SAMN05216266_103212"/>
<feature type="transmembrane region" description="Helical" evidence="1">
    <location>
        <begin position="84"/>
        <end position="102"/>
    </location>
</feature>
<organism evidence="2 3">
    <name type="scientific">Amycolatopsis marina</name>
    <dbReference type="NCBI Taxonomy" id="490629"/>
    <lineage>
        <taxon>Bacteria</taxon>
        <taxon>Bacillati</taxon>
        <taxon>Actinomycetota</taxon>
        <taxon>Actinomycetes</taxon>
        <taxon>Pseudonocardiales</taxon>
        <taxon>Pseudonocardiaceae</taxon>
        <taxon>Amycolatopsis</taxon>
    </lineage>
</organism>
<feature type="transmembrane region" description="Helical" evidence="1">
    <location>
        <begin position="108"/>
        <end position="126"/>
    </location>
</feature>
<evidence type="ECO:0000256" key="1">
    <source>
        <dbReference type="SAM" id="Phobius"/>
    </source>
</evidence>
<feature type="transmembrane region" description="Helical" evidence="1">
    <location>
        <begin position="20"/>
        <end position="39"/>
    </location>
</feature>
<evidence type="ECO:0000313" key="2">
    <source>
        <dbReference type="EMBL" id="SFB00376.1"/>
    </source>
</evidence>
<feature type="transmembrane region" description="Helical" evidence="1">
    <location>
        <begin position="45"/>
        <end position="64"/>
    </location>
</feature>
<keyword evidence="1" id="KW-0812">Transmembrane</keyword>
<name>A0A1I0XIX4_9PSEU</name>
<dbReference type="AlphaFoldDB" id="A0A1I0XIX4"/>